<dbReference type="InterPro" id="IPR036873">
    <property type="entry name" value="Rhodanese-like_dom_sf"/>
</dbReference>
<reference evidence="2" key="2">
    <citation type="journal article" date="2021" name="PeerJ">
        <title>Extensive microbial diversity within the chicken gut microbiome revealed by metagenomics and culture.</title>
        <authorList>
            <person name="Gilroy R."/>
            <person name="Ravi A."/>
            <person name="Getino M."/>
            <person name="Pursley I."/>
            <person name="Horton D.L."/>
            <person name="Alikhan N.F."/>
            <person name="Baker D."/>
            <person name="Gharbi K."/>
            <person name="Hall N."/>
            <person name="Watson M."/>
            <person name="Adriaenssens E.M."/>
            <person name="Foster-Nyarko E."/>
            <person name="Jarju S."/>
            <person name="Secka A."/>
            <person name="Antonio M."/>
            <person name="Oren A."/>
            <person name="Chaudhuri R.R."/>
            <person name="La Ragione R."/>
            <person name="Hildebrand F."/>
            <person name="Pallen M.J."/>
        </authorList>
    </citation>
    <scope>NUCLEOTIDE SEQUENCE</scope>
    <source>
        <strain evidence="2">CHK193-30670</strain>
    </source>
</reference>
<gene>
    <name evidence="2" type="ORF">IAB68_00325</name>
</gene>
<sequence>MQINYYDIKNKSNIIDVRLAKEFNKYNIGFKNIPKLVLLREPDKYLNKKDEYYLLCQTGEVSLSCVKILNALGYHCYSITGGIERINKKS</sequence>
<dbReference type="InterPro" id="IPR001763">
    <property type="entry name" value="Rhodanese-like_dom"/>
</dbReference>
<comment type="caution">
    <text evidence="2">The sequence shown here is derived from an EMBL/GenBank/DDBJ whole genome shotgun (WGS) entry which is preliminary data.</text>
</comment>
<dbReference type="SUPFAM" id="SSF52821">
    <property type="entry name" value="Rhodanese/Cell cycle control phosphatase"/>
    <property type="match status" value="1"/>
</dbReference>
<dbReference type="AlphaFoldDB" id="A0A9D1IML4"/>
<evidence type="ECO:0000313" key="3">
    <source>
        <dbReference type="Proteomes" id="UP000824074"/>
    </source>
</evidence>
<protein>
    <submittedName>
        <fullName evidence="2">Rhodanese-like domain-containing protein</fullName>
    </submittedName>
</protein>
<feature type="domain" description="Rhodanese" evidence="1">
    <location>
        <begin position="8"/>
        <end position="88"/>
    </location>
</feature>
<organism evidence="2 3">
    <name type="scientific">Candidatus Aphodocola excrementigallinarum</name>
    <dbReference type="NCBI Taxonomy" id="2840670"/>
    <lineage>
        <taxon>Bacteria</taxon>
        <taxon>Bacillati</taxon>
        <taxon>Bacillota</taxon>
        <taxon>Bacilli</taxon>
        <taxon>Candidatus Aphodocola</taxon>
    </lineage>
</organism>
<name>A0A9D1IML4_9FIRM</name>
<evidence type="ECO:0000313" key="2">
    <source>
        <dbReference type="EMBL" id="HIU39735.1"/>
    </source>
</evidence>
<dbReference type="Proteomes" id="UP000824074">
    <property type="component" value="Unassembled WGS sequence"/>
</dbReference>
<dbReference type="EMBL" id="DVMT01000004">
    <property type="protein sequence ID" value="HIU39735.1"/>
    <property type="molecule type" value="Genomic_DNA"/>
</dbReference>
<accession>A0A9D1IML4</accession>
<evidence type="ECO:0000259" key="1">
    <source>
        <dbReference type="PROSITE" id="PS50206"/>
    </source>
</evidence>
<dbReference type="Gene3D" id="3.40.250.10">
    <property type="entry name" value="Rhodanese-like domain"/>
    <property type="match status" value="1"/>
</dbReference>
<dbReference type="CDD" id="cd00158">
    <property type="entry name" value="RHOD"/>
    <property type="match status" value="1"/>
</dbReference>
<proteinExistence type="predicted"/>
<dbReference type="Pfam" id="PF00581">
    <property type="entry name" value="Rhodanese"/>
    <property type="match status" value="1"/>
</dbReference>
<dbReference type="PROSITE" id="PS50206">
    <property type="entry name" value="RHODANESE_3"/>
    <property type="match status" value="1"/>
</dbReference>
<reference evidence="2" key="1">
    <citation type="submission" date="2020-10" db="EMBL/GenBank/DDBJ databases">
        <authorList>
            <person name="Gilroy R."/>
        </authorList>
    </citation>
    <scope>NUCLEOTIDE SEQUENCE</scope>
    <source>
        <strain evidence="2">CHK193-30670</strain>
    </source>
</reference>